<dbReference type="OrthoDB" id="1492465at2"/>
<organism evidence="2 3">
    <name type="scientific">Pandoraea terrae</name>
    <dbReference type="NCBI Taxonomy" id="1537710"/>
    <lineage>
        <taxon>Bacteria</taxon>
        <taxon>Pseudomonadati</taxon>
        <taxon>Pseudomonadota</taxon>
        <taxon>Betaproteobacteria</taxon>
        <taxon>Burkholderiales</taxon>
        <taxon>Burkholderiaceae</taxon>
        <taxon>Pandoraea</taxon>
    </lineage>
</organism>
<sequence>MDVNRRLQSLEDRFALQDLITRYFVCADNDDYPGLEATLAPDVIFSASGFGDAVGREAVMEFLISSRKQMGLTVHTPNYLLMDELAEDRAKGQVGAHLELSRSGKALFGAVRYIDEYIKLDNEWKIRARSMLIIHISPWEDVGSSFTSDLTVRWPGYAPLPSELPKRKAKDL</sequence>
<protein>
    <submittedName>
        <fullName evidence="2">Bile acid 7-alpha dehydratase</fullName>
        <ecNumber evidence="2">4.2.1.106</ecNumber>
    </submittedName>
</protein>
<dbReference type="EMBL" id="CABPRZ010000050">
    <property type="protein sequence ID" value="VVE59676.1"/>
    <property type="molecule type" value="Genomic_DNA"/>
</dbReference>
<keyword evidence="2" id="KW-0456">Lyase</keyword>
<dbReference type="GO" id="GO:0033988">
    <property type="term" value="F:bile-acid 7alpha-dehydratase activity"/>
    <property type="evidence" value="ECO:0007669"/>
    <property type="project" value="UniProtKB-EC"/>
</dbReference>
<evidence type="ECO:0000259" key="1">
    <source>
        <dbReference type="Pfam" id="PF13577"/>
    </source>
</evidence>
<dbReference type="Gene3D" id="3.10.450.50">
    <property type="match status" value="1"/>
</dbReference>
<proteinExistence type="predicted"/>
<dbReference type="SUPFAM" id="SSF54427">
    <property type="entry name" value="NTF2-like"/>
    <property type="match status" value="1"/>
</dbReference>
<dbReference type="InterPro" id="IPR032710">
    <property type="entry name" value="NTF2-like_dom_sf"/>
</dbReference>
<evidence type="ECO:0000313" key="3">
    <source>
        <dbReference type="Proteomes" id="UP000414233"/>
    </source>
</evidence>
<dbReference type="InterPro" id="IPR037401">
    <property type="entry name" value="SnoaL-like"/>
</dbReference>
<feature type="domain" description="SnoaL-like" evidence="1">
    <location>
        <begin position="8"/>
        <end position="129"/>
    </location>
</feature>
<dbReference type="Proteomes" id="UP000414233">
    <property type="component" value="Unassembled WGS sequence"/>
</dbReference>
<gene>
    <name evidence="2" type="primary">baiE_3</name>
    <name evidence="2" type="ORF">PTE30175_05588</name>
</gene>
<evidence type="ECO:0000313" key="2">
    <source>
        <dbReference type="EMBL" id="VVE59676.1"/>
    </source>
</evidence>
<keyword evidence="3" id="KW-1185">Reference proteome</keyword>
<reference evidence="2 3" key="1">
    <citation type="submission" date="2019-08" db="EMBL/GenBank/DDBJ databases">
        <authorList>
            <person name="Peeters C."/>
        </authorList>
    </citation>
    <scope>NUCLEOTIDE SEQUENCE [LARGE SCALE GENOMIC DNA]</scope>
    <source>
        <strain evidence="2 3">LMG 30175</strain>
    </source>
</reference>
<name>A0A5E4ZF73_9BURK</name>
<dbReference type="Pfam" id="PF13577">
    <property type="entry name" value="SnoaL_4"/>
    <property type="match status" value="1"/>
</dbReference>
<dbReference type="RefSeq" id="WP_150700299.1">
    <property type="nucleotide sequence ID" value="NZ_CABPRZ010000050.1"/>
</dbReference>
<dbReference type="EC" id="4.2.1.106" evidence="2"/>
<accession>A0A5E4ZF73</accession>
<dbReference type="AlphaFoldDB" id="A0A5E4ZF73"/>